<evidence type="ECO:0000313" key="1">
    <source>
        <dbReference type="EMBL" id="KAK7399570.1"/>
    </source>
</evidence>
<dbReference type="AlphaFoldDB" id="A0AAN9SMN6"/>
<keyword evidence="2" id="KW-1185">Reference proteome</keyword>
<dbReference type="Proteomes" id="UP001386955">
    <property type="component" value="Unassembled WGS sequence"/>
</dbReference>
<gene>
    <name evidence="1" type="ORF">VNO78_10755</name>
</gene>
<proteinExistence type="predicted"/>
<dbReference type="EMBL" id="JAYMYS010000003">
    <property type="protein sequence ID" value="KAK7399570.1"/>
    <property type="molecule type" value="Genomic_DNA"/>
</dbReference>
<protein>
    <submittedName>
        <fullName evidence="1">Uncharacterized protein</fullName>
    </submittedName>
</protein>
<sequence>MRVVFHRRHARCYYCSYIGDALTPHRGQLVCNYHKEWVARLNHCLVMPEALSLWNVELTSVQFLSDEKLVSKED</sequence>
<name>A0AAN9SMN6_PSOTE</name>
<evidence type="ECO:0000313" key="2">
    <source>
        <dbReference type="Proteomes" id="UP001386955"/>
    </source>
</evidence>
<comment type="caution">
    <text evidence="1">The sequence shown here is derived from an EMBL/GenBank/DDBJ whole genome shotgun (WGS) entry which is preliminary data.</text>
</comment>
<reference evidence="1 2" key="1">
    <citation type="submission" date="2024-01" db="EMBL/GenBank/DDBJ databases">
        <title>The genomes of 5 underutilized Papilionoideae crops provide insights into root nodulation and disease resistanc.</title>
        <authorList>
            <person name="Jiang F."/>
        </authorList>
    </citation>
    <scope>NUCLEOTIDE SEQUENCE [LARGE SCALE GENOMIC DNA]</scope>
    <source>
        <strain evidence="1">DUOXIRENSHENG_FW03</strain>
        <tissue evidence="1">Leaves</tissue>
    </source>
</reference>
<accession>A0AAN9SMN6</accession>
<organism evidence="1 2">
    <name type="scientific">Psophocarpus tetragonolobus</name>
    <name type="common">Winged bean</name>
    <name type="synonym">Dolichos tetragonolobus</name>
    <dbReference type="NCBI Taxonomy" id="3891"/>
    <lineage>
        <taxon>Eukaryota</taxon>
        <taxon>Viridiplantae</taxon>
        <taxon>Streptophyta</taxon>
        <taxon>Embryophyta</taxon>
        <taxon>Tracheophyta</taxon>
        <taxon>Spermatophyta</taxon>
        <taxon>Magnoliopsida</taxon>
        <taxon>eudicotyledons</taxon>
        <taxon>Gunneridae</taxon>
        <taxon>Pentapetalae</taxon>
        <taxon>rosids</taxon>
        <taxon>fabids</taxon>
        <taxon>Fabales</taxon>
        <taxon>Fabaceae</taxon>
        <taxon>Papilionoideae</taxon>
        <taxon>50 kb inversion clade</taxon>
        <taxon>NPAAA clade</taxon>
        <taxon>indigoferoid/millettioid clade</taxon>
        <taxon>Phaseoleae</taxon>
        <taxon>Psophocarpus</taxon>
    </lineage>
</organism>